<feature type="region of interest" description="Disordered" evidence="5">
    <location>
        <begin position="455"/>
        <end position="486"/>
    </location>
</feature>
<feature type="transmembrane region" description="Helical" evidence="6">
    <location>
        <begin position="195"/>
        <end position="218"/>
    </location>
</feature>
<feature type="signal peptide" evidence="7">
    <location>
        <begin position="1"/>
        <end position="22"/>
    </location>
</feature>
<organism evidence="9 10">
    <name type="scientific">Pseudozyma flocculosa</name>
    <dbReference type="NCBI Taxonomy" id="84751"/>
    <lineage>
        <taxon>Eukaryota</taxon>
        <taxon>Fungi</taxon>
        <taxon>Dikarya</taxon>
        <taxon>Basidiomycota</taxon>
        <taxon>Ustilaginomycotina</taxon>
        <taxon>Ustilaginomycetes</taxon>
        <taxon>Ustilaginales</taxon>
        <taxon>Ustilaginaceae</taxon>
        <taxon>Pseudozyma</taxon>
    </lineage>
</organism>
<dbReference type="EMBL" id="OOIP01000016">
    <property type="protein sequence ID" value="SPO39911.1"/>
    <property type="molecule type" value="Genomic_DNA"/>
</dbReference>
<dbReference type="PANTHER" id="PTHR14155:SF627">
    <property type="entry name" value="OS06G0192800 PROTEIN"/>
    <property type="match status" value="1"/>
</dbReference>
<dbReference type="SUPFAM" id="SSF57850">
    <property type="entry name" value="RING/U-box"/>
    <property type="match status" value="1"/>
</dbReference>
<dbReference type="PROSITE" id="PS50089">
    <property type="entry name" value="ZF_RING_2"/>
    <property type="match status" value="1"/>
</dbReference>
<dbReference type="CDD" id="cd16454">
    <property type="entry name" value="RING-H2_PA-TM-RING"/>
    <property type="match status" value="1"/>
</dbReference>
<dbReference type="AlphaFoldDB" id="A0A5C3F954"/>
<evidence type="ECO:0000256" key="2">
    <source>
        <dbReference type="ARBA" id="ARBA00022771"/>
    </source>
</evidence>
<dbReference type="SMART" id="SM00184">
    <property type="entry name" value="RING"/>
    <property type="match status" value="1"/>
</dbReference>
<keyword evidence="6" id="KW-1133">Transmembrane helix</keyword>
<feature type="domain" description="RING-type" evidence="8">
    <location>
        <begin position="405"/>
        <end position="448"/>
    </location>
</feature>
<evidence type="ECO:0000256" key="5">
    <source>
        <dbReference type="SAM" id="MobiDB-lite"/>
    </source>
</evidence>
<dbReference type="Gene3D" id="3.30.40.10">
    <property type="entry name" value="Zinc/RING finger domain, C3HC4 (zinc finger)"/>
    <property type="match status" value="1"/>
</dbReference>
<dbReference type="Proteomes" id="UP000323386">
    <property type="component" value="Unassembled WGS sequence"/>
</dbReference>
<evidence type="ECO:0000313" key="9">
    <source>
        <dbReference type="EMBL" id="SPO39911.1"/>
    </source>
</evidence>
<evidence type="ECO:0000313" key="10">
    <source>
        <dbReference type="Proteomes" id="UP000323386"/>
    </source>
</evidence>
<keyword evidence="6" id="KW-0472">Membrane</keyword>
<keyword evidence="3" id="KW-0862">Zinc</keyword>
<proteinExistence type="predicted"/>
<feature type="compositionally biased region" description="Low complexity" evidence="5">
    <location>
        <begin position="94"/>
        <end position="105"/>
    </location>
</feature>
<accession>A0A5C3F954</accession>
<keyword evidence="6" id="KW-0812">Transmembrane</keyword>
<feature type="chain" id="PRO_5022750939" description="RING-type domain-containing protein" evidence="7">
    <location>
        <begin position="23"/>
        <end position="486"/>
    </location>
</feature>
<evidence type="ECO:0000256" key="7">
    <source>
        <dbReference type="SAM" id="SignalP"/>
    </source>
</evidence>
<reference evidence="9 10" key="1">
    <citation type="submission" date="2018-03" db="EMBL/GenBank/DDBJ databases">
        <authorList>
            <person name="Guldener U."/>
        </authorList>
    </citation>
    <scope>NUCLEOTIDE SEQUENCE [LARGE SCALE GENOMIC DNA]</scope>
    <source>
        <strain evidence="9 10">DAOM196992</strain>
    </source>
</reference>
<dbReference type="InterPro" id="IPR013083">
    <property type="entry name" value="Znf_RING/FYVE/PHD"/>
</dbReference>
<evidence type="ECO:0000256" key="3">
    <source>
        <dbReference type="ARBA" id="ARBA00022833"/>
    </source>
</evidence>
<name>A0A5C3F954_9BASI</name>
<dbReference type="Pfam" id="PF13639">
    <property type="entry name" value="zf-RING_2"/>
    <property type="match status" value="1"/>
</dbReference>
<keyword evidence="2 4" id="KW-0863">Zinc-finger</keyword>
<dbReference type="InterPro" id="IPR001841">
    <property type="entry name" value="Znf_RING"/>
</dbReference>
<sequence length="486" mass="51467">MAKQLALQLSLLLWLLFGFSEGSSKVAGRPPSFISRRGWSARRSVPRFLLLLLLLYHVLRLGCLPAWPSTSISLPRWIRVEVGSLASNRSIRVGGSTTGTTASSIPPTPPPGPALPGTAPLTASMPPPLLVLRPVNHYETRSDAPTMASQSNSSRDRPTMPPMPFGSVNGAFGSVPGIVGGPPSAHRKSALSSPAAIGTLSACAFIVVAVITVLIFGLRRARRDPVRYGPRAADPEHPDGPIPPRSRAAGLTRAVLDTFPVTTWGALRASPRKLPEGSVVRRPPSADQRAEVAAGHAVAAVECAELPPNTPAAFGLAHGRTEAAAGSTEHEGQAATGSLCRPPVTLSPDDDRMTTHATTDALAGEQNSSGRSKAWTGNGAHDNDDQNDDQACTAAMVADERTEWCAICTETFSHGDEVRVLPCLGRHHYHVQCIDSWLTISPMCPLCREDLQPHPPPQDAAGTNGTQSIRASVDRTAERTLVEGLR</sequence>
<feature type="compositionally biased region" description="Basic and acidic residues" evidence="5">
    <location>
        <begin position="472"/>
        <end position="486"/>
    </location>
</feature>
<gene>
    <name evidence="9" type="ORF">PSFLO_05392</name>
</gene>
<dbReference type="OrthoDB" id="8062037at2759"/>
<protein>
    <recommendedName>
        <fullName evidence="8">RING-type domain-containing protein</fullName>
    </recommendedName>
</protein>
<evidence type="ECO:0000259" key="8">
    <source>
        <dbReference type="PROSITE" id="PS50089"/>
    </source>
</evidence>
<feature type="region of interest" description="Disordered" evidence="5">
    <location>
        <begin position="91"/>
        <end position="113"/>
    </location>
</feature>
<feature type="region of interest" description="Disordered" evidence="5">
    <location>
        <begin position="320"/>
        <end position="387"/>
    </location>
</feature>
<dbReference type="PANTHER" id="PTHR14155">
    <property type="entry name" value="RING FINGER DOMAIN-CONTAINING"/>
    <property type="match status" value="1"/>
</dbReference>
<feature type="compositionally biased region" description="Polar residues" evidence="5">
    <location>
        <begin position="461"/>
        <end position="470"/>
    </location>
</feature>
<keyword evidence="1" id="KW-0479">Metal-binding</keyword>
<keyword evidence="10" id="KW-1185">Reference proteome</keyword>
<keyword evidence="7" id="KW-0732">Signal</keyword>
<dbReference type="InterPro" id="IPR053238">
    <property type="entry name" value="RING-H2_zinc_finger"/>
</dbReference>
<evidence type="ECO:0000256" key="4">
    <source>
        <dbReference type="PROSITE-ProRule" id="PRU00175"/>
    </source>
</evidence>
<feature type="region of interest" description="Disordered" evidence="5">
    <location>
        <begin position="141"/>
        <end position="161"/>
    </location>
</feature>
<evidence type="ECO:0000256" key="6">
    <source>
        <dbReference type="SAM" id="Phobius"/>
    </source>
</evidence>
<evidence type="ECO:0000256" key="1">
    <source>
        <dbReference type="ARBA" id="ARBA00022723"/>
    </source>
</evidence>
<dbReference type="GO" id="GO:0008270">
    <property type="term" value="F:zinc ion binding"/>
    <property type="evidence" value="ECO:0007669"/>
    <property type="project" value="UniProtKB-KW"/>
</dbReference>